<dbReference type="EMBL" id="WWTN01000014">
    <property type="protein sequence ID" value="MZH56068.1"/>
    <property type="molecule type" value="Genomic_DNA"/>
</dbReference>
<dbReference type="Proteomes" id="UP000604383">
    <property type="component" value="Unassembled WGS sequence"/>
</dbReference>
<protein>
    <submittedName>
        <fullName evidence="2">Cytoplasmic protein</fullName>
    </submittedName>
</protein>
<feature type="coiled-coil region" evidence="1">
    <location>
        <begin position="320"/>
        <end position="361"/>
    </location>
</feature>
<name>A0AB36B6D5_CLOIN</name>
<organism evidence="2 3">
    <name type="scientific">Clostridium innocuum</name>
    <dbReference type="NCBI Taxonomy" id="1522"/>
    <lineage>
        <taxon>Bacteria</taxon>
        <taxon>Bacillati</taxon>
        <taxon>Bacillota</taxon>
        <taxon>Clostridia</taxon>
        <taxon>Eubacteriales</taxon>
        <taxon>Clostridiaceae</taxon>
        <taxon>Clostridium</taxon>
    </lineage>
</organism>
<evidence type="ECO:0000256" key="1">
    <source>
        <dbReference type="SAM" id="Coils"/>
    </source>
</evidence>
<evidence type="ECO:0000313" key="2">
    <source>
        <dbReference type="EMBL" id="MZH56068.1"/>
    </source>
</evidence>
<comment type="caution">
    <text evidence="2">The sequence shown here is derived from an EMBL/GenBank/DDBJ whole genome shotgun (WGS) entry which is preliminary data.</text>
</comment>
<dbReference type="AlphaFoldDB" id="A0AB36B6D5"/>
<dbReference type="RefSeq" id="WP_161129165.1">
    <property type="nucleotide sequence ID" value="NZ_WWTM01000027.1"/>
</dbReference>
<evidence type="ECO:0000313" key="3">
    <source>
        <dbReference type="Proteomes" id="UP000604383"/>
    </source>
</evidence>
<gene>
    <name evidence="2" type="ORF">GT664_09945</name>
</gene>
<accession>A0AB36B6D5</accession>
<keyword evidence="1" id="KW-0175">Coiled coil</keyword>
<sequence>MNVKFEKIYIFDVKEEEAYTLEFKEGVNLITSSDVDGTDRGKSVLLRSLYHALGADSHFDKKWNEKNKIYILDFIVNDTMYSIYRSQNLFKIFDSNEKLIFTTIHRSELAEFLGKLFDFVIYLPDKNTKQLVIAPPAYSYLLNYLDQDQYDGTRFNSFKNLAQFSNFKTNVIYSHLGIYNKKYFELIKNKEELEIDIKIKKDEVADLVKMKDRTIQILNGFSCPETTEALKNELSIETKKYSELVNEMNNVRNKLVELRNQLEEQNIALAQMSKFEKKQEKEIKTILNSKICPECHSVLNDTLTIRSKKYNQIDNVLNLKDTIKIENARIQEDIIKLERKYSDLVNNLDEHNKKIHRNQKEINDYTKFKGLNKLIDEINADLISNNATIAITTENLKPIKKEIKKVNEIIKSIDEQYFQMIEKLKIKFNLNELETENYKQLSRNFCASGSNKPLSTVIWYLTLNDLKHIFYADGTTFPMVFDSPNNAETDQEKKHALVQYILDSSNQFNQTIISAIGFKKEDYDIESEIKIELLTNEKYSLLNKKAFEENYEILMRMNDA</sequence>
<feature type="coiled-coil region" evidence="1">
    <location>
        <begin position="183"/>
        <end position="268"/>
    </location>
</feature>
<proteinExistence type="predicted"/>
<reference evidence="2" key="1">
    <citation type="journal article" date="2019" name="Nat. Med.">
        <title>A library of human gut bacterial isolates paired with longitudinal multiomics data enables mechanistic microbiome research.</title>
        <authorList>
            <person name="Poyet M."/>
            <person name="Groussin M."/>
            <person name="Gibbons S.M."/>
            <person name="Avila-Pacheco J."/>
            <person name="Jiang X."/>
            <person name="Kearney S.M."/>
            <person name="Perrotta A.R."/>
            <person name="Berdy B."/>
            <person name="Zhao S."/>
            <person name="Lieberman T.D."/>
            <person name="Swanson P.K."/>
            <person name="Smith M."/>
            <person name="Roesemann S."/>
            <person name="Alexander J.E."/>
            <person name="Rich S.A."/>
            <person name="Livny J."/>
            <person name="Vlamakis H."/>
            <person name="Clish C."/>
            <person name="Bullock K."/>
            <person name="Deik A."/>
            <person name="Scott J."/>
            <person name="Pierce K.A."/>
            <person name="Xavier R.J."/>
            <person name="Alm E.J."/>
        </authorList>
    </citation>
    <scope>NUCLEOTIDE SEQUENCE</scope>
    <source>
        <strain evidence="2">BIOML-A12</strain>
    </source>
</reference>